<dbReference type="InterPro" id="IPR032466">
    <property type="entry name" value="Metal_Hydrolase"/>
</dbReference>
<dbReference type="InterPro" id="IPR036651">
    <property type="entry name" value="Gln_synt_N_sf"/>
</dbReference>
<gene>
    <name evidence="5" type="ORF">MKZ38_002126</name>
</gene>
<dbReference type="InterPro" id="IPR008146">
    <property type="entry name" value="Gln_synth_cat_dom"/>
</dbReference>
<evidence type="ECO:0000313" key="6">
    <source>
        <dbReference type="Proteomes" id="UP001201980"/>
    </source>
</evidence>
<dbReference type="PANTHER" id="PTHR43383:SF2">
    <property type="entry name" value="AMIDOHYDROLASE 2 FAMILY PROTEIN"/>
    <property type="match status" value="1"/>
</dbReference>
<dbReference type="SUPFAM" id="SSF55931">
    <property type="entry name" value="Glutamine synthetase/guanido kinase"/>
    <property type="match status" value="1"/>
</dbReference>
<dbReference type="PANTHER" id="PTHR43383">
    <property type="entry name" value="NODULIN 6"/>
    <property type="match status" value="1"/>
</dbReference>
<dbReference type="AlphaFoldDB" id="A0AAD5RPD3"/>
<dbReference type="PROSITE" id="PS51987">
    <property type="entry name" value="GS_CATALYTIC"/>
    <property type="match status" value="1"/>
</dbReference>
<dbReference type="InterPro" id="IPR014746">
    <property type="entry name" value="Gln_synth/guanido_kin_cat_dom"/>
</dbReference>
<accession>A0AAD5RPD3</accession>
<proteinExistence type="inferred from homology"/>
<dbReference type="GO" id="GO:0016787">
    <property type="term" value="F:hydrolase activity"/>
    <property type="evidence" value="ECO:0007669"/>
    <property type="project" value="InterPro"/>
</dbReference>
<feature type="domain" description="GS catalytic" evidence="4">
    <location>
        <begin position="544"/>
        <end position="873"/>
    </location>
</feature>
<reference evidence="5" key="1">
    <citation type="submission" date="2022-07" db="EMBL/GenBank/DDBJ databases">
        <title>Draft genome sequence of Zalerion maritima ATCC 34329, a (micro)plastics degrading marine fungus.</title>
        <authorList>
            <person name="Paco A."/>
            <person name="Goncalves M.F.M."/>
            <person name="Rocha-Santos T.A.P."/>
            <person name="Alves A."/>
        </authorList>
    </citation>
    <scope>NUCLEOTIDE SEQUENCE</scope>
    <source>
        <strain evidence="5">ATCC 34329</strain>
    </source>
</reference>
<dbReference type="EMBL" id="JAKWBI020000161">
    <property type="protein sequence ID" value="KAJ2901220.1"/>
    <property type="molecule type" value="Genomic_DNA"/>
</dbReference>
<dbReference type="InterPro" id="IPR006680">
    <property type="entry name" value="Amidohydro-rel"/>
</dbReference>
<dbReference type="SUPFAM" id="SSF51556">
    <property type="entry name" value="Metallo-dependent hydrolases"/>
    <property type="match status" value="1"/>
</dbReference>
<dbReference type="Pfam" id="PF00120">
    <property type="entry name" value="Gln-synt_C"/>
    <property type="match status" value="1"/>
</dbReference>
<dbReference type="Gene3D" id="3.10.20.70">
    <property type="entry name" value="Glutamine synthetase, N-terminal domain"/>
    <property type="match status" value="1"/>
</dbReference>
<dbReference type="Gene3D" id="3.30.590.10">
    <property type="entry name" value="Glutamine synthetase/guanido kinase, catalytic domain"/>
    <property type="match status" value="1"/>
</dbReference>
<evidence type="ECO:0000256" key="3">
    <source>
        <dbReference type="RuleBase" id="RU000384"/>
    </source>
</evidence>
<dbReference type="GO" id="GO:0006542">
    <property type="term" value="P:glutamine biosynthetic process"/>
    <property type="evidence" value="ECO:0007669"/>
    <property type="project" value="InterPro"/>
</dbReference>
<evidence type="ECO:0000256" key="2">
    <source>
        <dbReference type="PROSITE-ProRule" id="PRU01331"/>
    </source>
</evidence>
<dbReference type="Pfam" id="PF04909">
    <property type="entry name" value="Amidohydro_2"/>
    <property type="match status" value="1"/>
</dbReference>
<dbReference type="Gene3D" id="3.20.20.140">
    <property type="entry name" value="Metal-dependent hydrolases"/>
    <property type="match status" value="1"/>
</dbReference>
<organism evidence="5 6">
    <name type="scientific">Zalerion maritima</name>
    <dbReference type="NCBI Taxonomy" id="339359"/>
    <lineage>
        <taxon>Eukaryota</taxon>
        <taxon>Fungi</taxon>
        <taxon>Dikarya</taxon>
        <taxon>Ascomycota</taxon>
        <taxon>Pezizomycotina</taxon>
        <taxon>Sordariomycetes</taxon>
        <taxon>Lulworthiomycetidae</taxon>
        <taxon>Lulworthiales</taxon>
        <taxon>Lulworthiaceae</taxon>
        <taxon>Zalerion</taxon>
    </lineage>
</organism>
<evidence type="ECO:0000259" key="4">
    <source>
        <dbReference type="PROSITE" id="PS51987"/>
    </source>
</evidence>
<comment type="similarity">
    <text evidence="2 3">Belongs to the glutamine synthetase family.</text>
</comment>
<evidence type="ECO:0000256" key="1">
    <source>
        <dbReference type="ARBA" id="ARBA00021364"/>
    </source>
</evidence>
<dbReference type="Proteomes" id="UP001201980">
    <property type="component" value="Unassembled WGS sequence"/>
</dbReference>
<dbReference type="GO" id="GO:0004356">
    <property type="term" value="F:glutamine synthetase activity"/>
    <property type="evidence" value="ECO:0007669"/>
    <property type="project" value="InterPro"/>
</dbReference>
<comment type="caution">
    <text evidence="5">The sequence shown here is derived from an EMBL/GenBank/DDBJ whole genome shotgun (WGS) entry which is preliminary data.</text>
</comment>
<dbReference type="SMART" id="SM01230">
    <property type="entry name" value="Gln-synt_C"/>
    <property type="match status" value="1"/>
</dbReference>
<dbReference type="InterPro" id="IPR027303">
    <property type="entry name" value="Gln_synth_gly_rich_site"/>
</dbReference>
<sequence length="873" mass="98340">MTSLRHPQSRESKCIASLCAAIDRCPIIDNHAHPLLRPSALSRHPLMSLTTEASDDAIHSTWSSLAHIRATKQLATVLQCDPNWESVVNCIEKKRFEFAEDWVVQCLEGIESILIDDGLDGEDDAYEYDWHDSFTRSKCKRIVRIEKVAQDLIDAHLKEVSEEEDGKPSFEAIIANFEEHINKAIADPEVVAFKSVICYRTGLDIPREPDEEAAKAIFEQISADYKTMGGGFKRLEHAALNSLLVHRTAFLIQESESQSKKPLQFHTGLGDNDITLNKASPSHLQDFIKEHPKCPIVLLHASYPFTREAGYLASVYSNVYADIGEVFPCLSQDGQEQVVRQILELCPWSKVMWSTDGHWFPETYLLAVKQIREVLKTVMCEYVQKEAVGWKAAIRLSRDVLFNNANKLYDLFIPFTELYEDEDITPATHHRSDYEILDAFLKGRPTPQFLRIYWNDYTSCPRTRVVPFRRVMSMLEQDAPVTLGITKASLALLQNDSSIPGVAPTGEWRIHPDFSSLREGPVMGHVSTYGDFREQDGSKVTICPRTLLAQIVEDASDAGLTFLLGFEIEFVVLRRDDENAGPRFKSLPPNGHAWSLSRPLADTTVMKLLSDIVEELERIDVFVEQLHSESAPGQYEICLPPQTPLAAIDTVLHVREVISNLAANWDYRVTLHPKPFPNSPGTASHVHMSITSPGGGDKALYNSFYAGILKHMGSITAFTYANPTSYDRMGDSVWAGGRWVAWGTQNRETALRKIENSHWELKILDGTANPYLALAAILAMGTKGVVDEEELVWGDCEMDPAGLTENDRKELNVMDMLPASLEEAIEALKKDEIMQGTLGEEVVDRYVAVKEAEMKMYETMGTEQMREWVLERY</sequence>
<keyword evidence="6" id="KW-1185">Reference proteome</keyword>
<evidence type="ECO:0000313" key="5">
    <source>
        <dbReference type="EMBL" id="KAJ2901220.1"/>
    </source>
</evidence>
<name>A0AAD5RPD3_9PEZI</name>
<dbReference type="PROSITE" id="PS00181">
    <property type="entry name" value="GLNA_ATP"/>
    <property type="match status" value="1"/>
</dbReference>
<protein>
    <recommendedName>
        <fullName evidence="1">Glutamine synthetase</fullName>
    </recommendedName>
</protein>